<keyword evidence="3" id="KW-1185">Reference proteome</keyword>
<dbReference type="PANTHER" id="PTHR33336">
    <property type="entry name" value="QUINOL MONOOXYGENASE YGIN-RELATED"/>
    <property type="match status" value="1"/>
</dbReference>
<dbReference type="InterPro" id="IPR011008">
    <property type="entry name" value="Dimeric_a/b-barrel"/>
</dbReference>
<name>A0ABS7V000_9BACI</name>
<dbReference type="InterPro" id="IPR050744">
    <property type="entry name" value="AI-2_Isomerase_LsrG"/>
</dbReference>
<comment type="caution">
    <text evidence="2">The sequence shown here is derived from an EMBL/GenBank/DDBJ whole genome shotgun (WGS) entry which is preliminary data.</text>
</comment>
<dbReference type="Proteomes" id="UP001165287">
    <property type="component" value="Unassembled WGS sequence"/>
</dbReference>
<protein>
    <submittedName>
        <fullName evidence="2">Antibiotic biosynthesis monooxygenase</fullName>
    </submittedName>
</protein>
<dbReference type="Gene3D" id="3.30.70.100">
    <property type="match status" value="1"/>
</dbReference>
<proteinExistence type="predicted"/>
<keyword evidence="2" id="KW-0560">Oxidoreductase</keyword>
<dbReference type="PROSITE" id="PS51725">
    <property type="entry name" value="ABM"/>
    <property type="match status" value="1"/>
</dbReference>
<accession>A0ABS7V000</accession>
<feature type="domain" description="ABM" evidence="1">
    <location>
        <begin position="2"/>
        <end position="93"/>
    </location>
</feature>
<sequence>MIIIYAFIHVNPKHRKEFLEQAVQVTIQSQAEEGNISYRLYEETDQPNKFVILEEWKDQTAIEHHEETSHFKKFINDVPDLLLEPLHVAKYVVSTKH</sequence>
<reference evidence="2" key="1">
    <citation type="submission" date="2024-05" db="EMBL/GenBank/DDBJ databases">
        <title>Metabacillus sp. nov., isolated from the rhizosphere soil of tomato plants.</title>
        <authorList>
            <person name="Ma R."/>
        </authorList>
    </citation>
    <scope>NUCLEOTIDE SEQUENCE</scope>
    <source>
        <strain evidence="2">DBTR6</strain>
    </source>
</reference>
<evidence type="ECO:0000313" key="3">
    <source>
        <dbReference type="Proteomes" id="UP001165287"/>
    </source>
</evidence>
<dbReference type="InterPro" id="IPR007138">
    <property type="entry name" value="ABM_dom"/>
</dbReference>
<dbReference type="RefSeq" id="WP_224142291.1">
    <property type="nucleotide sequence ID" value="NZ_JAIQUM010000189.1"/>
</dbReference>
<evidence type="ECO:0000259" key="1">
    <source>
        <dbReference type="PROSITE" id="PS51725"/>
    </source>
</evidence>
<evidence type="ECO:0000313" key="2">
    <source>
        <dbReference type="EMBL" id="MBZ5753898.1"/>
    </source>
</evidence>
<dbReference type="EMBL" id="JAIQUM010000189">
    <property type="protein sequence ID" value="MBZ5753898.1"/>
    <property type="molecule type" value="Genomic_DNA"/>
</dbReference>
<organism evidence="2 3">
    <name type="scientific">Metabacillus rhizolycopersici</name>
    <dbReference type="NCBI Taxonomy" id="2875709"/>
    <lineage>
        <taxon>Bacteria</taxon>
        <taxon>Bacillati</taxon>
        <taxon>Bacillota</taxon>
        <taxon>Bacilli</taxon>
        <taxon>Bacillales</taxon>
        <taxon>Bacillaceae</taxon>
        <taxon>Metabacillus</taxon>
    </lineage>
</organism>
<dbReference type="SUPFAM" id="SSF54909">
    <property type="entry name" value="Dimeric alpha+beta barrel"/>
    <property type="match status" value="1"/>
</dbReference>
<keyword evidence="2" id="KW-0503">Monooxygenase</keyword>
<gene>
    <name evidence="2" type="ORF">K9V48_27825</name>
</gene>
<dbReference type="Pfam" id="PF03992">
    <property type="entry name" value="ABM"/>
    <property type="match status" value="1"/>
</dbReference>
<dbReference type="GO" id="GO:0004497">
    <property type="term" value="F:monooxygenase activity"/>
    <property type="evidence" value="ECO:0007669"/>
    <property type="project" value="UniProtKB-KW"/>
</dbReference>
<dbReference type="PANTHER" id="PTHR33336:SF3">
    <property type="entry name" value="ABM DOMAIN-CONTAINING PROTEIN"/>
    <property type="match status" value="1"/>
</dbReference>